<organism evidence="1 2">
    <name type="scientific">Citrobacter koseri</name>
    <name type="common">Citrobacter diversus</name>
    <dbReference type="NCBI Taxonomy" id="545"/>
    <lineage>
        <taxon>Bacteria</taxon>
        <taxon>Pseudomonadati</taxon>
        <taxon>Pseudomonadota</taxon>
        <taxon>Gammaproteobacteria</taxon>
        <taxon>Enterobacterales</taxon>
        <taxon>Enterobacteriaceae</taxon>
        <taxon>Citrobacter</taxon>
    </lineage>
</organism>
<evidence type="ECO:0000313" key="2">
    <source>
        <dbReference type="Proteomes" id="UP000251584"/>
    </source>
</evidence>
<name>A0A2X2VC99_CITKO</name>
<sequence>MVGFKDFADGAVYWRDHFVTGWFDSNAIANDFLGKNYIRHVFDVDDLARERSNNLNSSGVFLIIRNQEILVYRTNP</sequence>
<protein>
    <submittedName>
        <fullName evidence="1">Uncharacterized protein</fullName>
    </submittedName>
</protein>
<accession>A0A2X2VC99</accession>
<proteinExistence type="predicted"/>
<dbReference type="AlphaFoldDB" id="A0A2X2VC99"/>
<dbReference type="EMBL" id="UAVY01000004">
    <property type="protein sequence ID" value="SQB28512.1"/>
    <property type="molecule type" value="Genomic_DNA"/>
</dbReference>
<evidence type="ECO:0000313" key="1">
    <source>
        <dbReference type="EMBL" id="SQB28512.1"/>
    </source>
</evidence>
<gene>
    <name evidence="1" type="ORF">NCTC10786_02408</name>
</gene>
<dbReference type="Proteomes" id="UP000251584">
    <property type="component" value="Unassembled WGS sequence"/>
</dbReference>
<reference evidence="1 2" key="1">
    <citation type="submission" date="2018-06" db="EMBL/GenBank/DDBJ databases">
        <authorList>
            <consortium name="Pathogen Informatics"/>
            <person name="Doyle S."/>
        </authorList>
    </citation>
    <scope>NUCLEOTIDE SEQUENCE [LARGE SCALE GENOMIC DNA]</scope>
    <source>
        <strain evidence="1 2">NCTC10786</strain>
    </source>
</reference>